<dbReference type="GO" id="GO:0006508">
    <property type="term" value="P:proteolysis"/>
    <property type="evidence" value="ECO:0007669"/>
    <property type="project" value="UniProtKB-KW"/>
</dbReference>
<dbReference type="GO" id="GO:0030163">
    <property type="term" value="P:protein catabolic process"/>
    <property type="evidence" value="ECO:0007669"/>
    <property type="project" value="InterPro"/>
</dbReference>
<dbReference type="InterPro" id="IPR022935">
    <property type="entry name" value="ClpS"/>
</dbReference>
<dbReference type="PANTHER" id="PTHR33473:SF19">
    <property type="entry name" value="ATP-DEPENDENT CLP PROTEASE ADAPTER PROTEIN CLPS"/>
    <property type="match status" value="1"/>
</dbReference>
<dbReference type="HAMAP" id="MF_00302">
    <property type="entry name" value="ClpS"/>
    <property type="match status" value="1"/>
</dbReference>
<dbReference type="Pfam" id="PF02617">
    <property type="entry name" value="ClpS"/>
    <property type="match status" value="1"/>
</dbReference>
<dbReference type="FunFam" id="3.30.1390.10:FF:000002">
    <property type="entry name" value="ATP-dependent Clp protease adapter protein ClpS"/>
    <property type="match status" value="1"/>
</dbReference>
<reference evidence="3" key="1">
    <citation type="submission" date="2019-08" db="EMBL/GenBank/DDBJ databases">
        <authorList>
            <person name="Kucharzyk K."/>
            <person name="Murdoch R.W."/>
            <person name="Higgins S."/>
            <person name="Loffler F."/>
        </authorList>
    </citation>
    <scope>NUCLEOTIDE SEQUENCE</scope>
</reference>
<organism evidence="3">
    <name type="scientific">bioreactor metagenome</name>
    <dbReference type="NCBI Taxonomy" id="1076179"/>
    <lineage>
        <taxon>unclassified sequences</taxon>
        <taxon>metagenomes</taxon>
        <taxon>ecological metagenomes</taxon>
    </lineage>
</organism>
<feature type="domain" description="Adaptor protein ClpS core" evidence="2">
    <location>
        <begin position="23"/>
        <end position="101"/>
    </location>
</feature>
<feature type="region of interest" description="Disordered" evidence="1">
    <location>
        <begin position="1"/>
        <end position="23"/>
    </location>
</feature>
<dbReference type="SUPFAM" id="SSF54736">
    <property type="entry name" value="ClpS-like"/>
    <property type="match status" value="1"/>
</dbReference>
<dbReference type="PANTHER" id="PTHR33473">
    <property type="entry name" value="ATP-DEPENDENT CLP PROTEASE ADAPTER PROTEIN CLPS1, CHLOROPLASTIC"/>
    <property type="match status" value="1"/>
</dbReference>
<sequence length="105" mass="11815">MSGIVSNQGEVVPQTEESVEPREPEEYRVILLNDDFTTMEFVVSVLMTIFHKSLPEATKIMVDVHRKGKGIVGEYSYDIAATKINQVHGLARQMGFPLKCTMEKV</sequence>
<dbReference type="EMBL" id="VSSQ01000030">
    <property type="protein sequence ID" value="MPL65830.1"/>
    <property type="molecule type" value="Genomic_DNA"/>
</dbReference>
<name>A0A644TG48_9ZZZZ</name>
<gene>
    <name evidence="3" type="primary">clpS_2</name>
    <name evidence="3" type="ORF">SDC9_11495</name>
</gene>
<dbReference type="InterPro" id="IPR014719">
    <property type="entry name" value="Ribosomal_bL12_C/ClpS-like"/>
</dbReference>
<evidence type="ECO:0000256" key="1">
    <source>
        <dbReference type="SAM" id="MobiDB-lite"/>
    </source>
</evidence>
<keyword evidence="3" id="KW-0645">Protease</keyword>
<dbReference type="GO" id="GO:0008233">
    <property type="term" value="F:peptidase activity"/>
    <property type="evidence" value="ECO:0007669"/>
    <property type="project" value="UniProtKB-KW"/>
</dbReference>
<dbReference type="NCBIfam" id="NF000672">
    <property type="entry name" value="PRK00033.1-5"/>
    <property type="match status" value="1"/>
</dbReference>
<proteinExistence type="inferred from homology"/>
<dbReference type="Gene3D" id="3.30.1390.10">
    <property type="match status" value="1"/>
</dbReference>
<evidence type="ECO:0000313" key="3">
    <source>
        <dbReference type="EMBL" id="MPL65830.1"/>
    </source>
</evidence>
<dbReference type="AlphaFoldDB" id="A0A644TG48"/>
<keyword evidence="3" id="KW-0378">Hydrolase</keyword>
<evidence type="ECO:0000259" key="2">
    <source>
        <dbReference type="Pfam" id="PF02617"/>
    </source>
</evidence>
<comment type="caution">
    <text evidence="3">The sequence shown here is derived from an EMBL/GenBank/DDBJ whole genome shotgun (WGS) entry which is preliminary data.</text>
</comment>
<dbReference type="InterPro" id="IPR003769">
    <property type="entry name" value="ClpS_core"/>
</dbReference>
<protein>
    <submittedName>
        <fullName evidence="3">ATP-dependent Clp protease adapter protein ClpS</fullName>
    </submittedName>
</protein>
<accession>A0A644TG48</accession>